<evidence type="ECO:0000259" key="2">
    <source>
        <dbReference type="Pfam" id="PF00102"/>
    </source>
</evidence>
<dbReference type="PANTHER" id="PTHR45706">
    <property type="entry name" value="TYROSINE-PROTEIN PHOSPHATASE"/>
    <property type="match status" value="1"/>
</dbReference>
<dbReference type="InterPro" id="IPR029021">
    <property type="entry name" value="Prot-tyrosine_phosphatase-like"/>
</dbReference>
<evidence type="ECO:0000256" key="1">
    <source>
        <dbReference type="SAM" id="MobiDB-lite"/>
    </source>
</evidence>
<keyword evidence="4" id="KW-1185">Reference proteome</keyword>
<dbReference type="EnsemblMetazoa" id="AMAM019304-RA">
    <property type="protein sequence ID" value="AMAM019304-PA"/>
    <property type="gene ID" value="AMAM019304"/>
</dbReference>
<dbReference type="AlphaFoldDB" id="A0A182T477"/>
<dbReference type="Proteomes" id="UP000075901">
    <property type="component" value="Unassembled WGS sequence"/>
</dbReference>
<dbReference type="PANTHER" id="PTHR45706:SF4">
    <property type="entry name" value="TYROSINE-PROTEIN PHOSPHATASE"/>
    <property type="match status" value="1"/>
</dbReference>
<sequence length="126" mass="13530">MDTALALMEVREPIYPLDIVQAMRDQRPCMVQNVSQYRFVCECICAAYLQQVAKEQTASAPSSPTGTLEARKPTAAPKSVPSIASPEETALDTPADGERKAPLATETTSISTATVSPSNGHPEEEH</sequence>
<protein>
    <recommendedName>
        <fullName evidence="2">Tyrosine-protein phosphatase domain-containing protein</fullName>
    </recommendedName>
</protein>
<evidence type="ECO:0000313" key="4">
    <source>
        <dbReference type="Proteomes" id="UP000075901"/>
    </source>
</evidence>
<dbReference type="GO" id="GO:0004725">
    <property type="term" value="F:protein tyrosine phosphatase activity"/>
    <property type="evidence" value="ECO:0007669"/>
    <property type="project" value="InterPro"/>
</dbReference>
<dbReference type="Pfam" id="PF00102">
    <property type="entry name" value="Y_phosphatase"/>
    <property type="match status" value="1"/>
</dbReference>
<reference evidence="4" key="1">
    <citation type="submission" date="2013-09" db="EMBL/GenBank/DDBJ databases">
        <title>The Genome Sequence of Anopheles maculatus species B.</title>
        <authorList>
            <consortium name="The Broad Institute Genomics Platform"/>
            <person name="Neafsey D.E."/>
            <person name="Besansky N."/>
            <person name="Howell P."/>
            <person name="Walton C."/>
            <person name="Young S.K."/>
            <person name="Zeng Q."/>
            <person name="Gargeya S."/>
            <person name="Fitzgerald M."/>
            <person name="Haas B."/>
            <person name="Abouelleil A."/>
            <person name="Allen A.W."/>
            <person name="Alvarado L."/>
            <person name="Arachchi H.M."/>
            <person name="Berlin A.M."/>
            <person name="Chapman S.B."/>
            <person name="Gainer-Dewar J."/>
            <person name="Goldberg J."/>
            <person name="Griggs A."/>
            <person name="Gujja S."/>
            <person name="Hansen M."/>
            <person name="Howarth C."/>
            <person name="Imamovic A."/>
            <person name="Ireland A."/>
            <person name="Larimer J."/>
            <person name="McCowan C."/>
            <person name="Murphy C."/>
            <person name="Pearson M."/>
            <person name="Poon T.W."/>
            <person name="Priest M."/>
            <person name="Roberts A."/>
            <person name="Saif S."/>
            <person name="Shea T."/>
            <person name="Sisk P."/>
            <person name="Sykes S."/>
            <person name="Wortman J."/>
            <person name="Nusbaum C."/>
            <person name="Birren B."/>
        </authorList>
    </citation>
    <scope>NUCLEOTIDE SEQUENCE [LARGE SCALE GENOMIC DNA]</scope>
    <source>
        <strain evidence="4">maculatus3</strain>
    </source>
</reference>
<evidence type="ECO:0000313" key="3">
    <source>
        <dbReference type="EnsemblMetazoa" id="AMAM019304-PA"/>
    </source>
</evidence>
<organism evidence="3 4">
    <name type="scientific">Anopheles maculatus</name>
    <dbReference type="NCBI Taxonomy" id="74869"/>
    <lineage>
        <taxon>Eukaryota</taxon>
        <taxon>Metazoa</taxon>
        <taxon>Ecdysozoa</taxon>
        <taxon>Arthropoda</taxon>
        <taxon>Hexapoda</taxon>
        <taxon>Insecta</taxon>
        <taxon>Pterygota</taxon>
        <taxon>Neoptera</taxon>
        <taxon>Endopterygota</taxon>
        <taxon>Diptera</taxon>
        <taxon>Nematocera</taxon>
        <taxon>Culicoidea</taxon>
        <taxon>Culicidae</taxon>
        <taxon>Anophelinae</taxon>
        <taxon>Anopheles</taxon>
        <taxon>Anopheles maculatus group</taxon>
    </lineage>
</organism>
<dbReference type="Gene3D" id="3.90.190.10">
    <property type="entry name" value="Protein tyrosine phosphatase superfamily"/>
    <property type="match status" value="1"/>
</dbReference>
<accession>A0A182T477</accession>
<proteinExistence type="predicted"/>
<dbReference type="VEuPathDB" id="VectorBase:AMAM019304"/>
<feature type="compositionally biased region" description="Polar residues" evidence="1">
    <location>
        <begin position="55"/>
        <end position="66"/>
    </location>
</feature>
<feature type="region of interest" description="Disordered" evidence="1">
    <location>
        <begin position="55"/>
        <end position="126"/>
    </location>
</feature>
<feature type="domain" description="Tyrosine-protein phosphatase" evidence="2">
    <location>
        <begin position="2"/>
        <end position="44"/>
    </location>
</feature>
<reference evidence="3" key="2">
    <citation type="submission" date="2020-05" db="UniProtKB">
        <authorList>
            <consortium name="EnsemblMetazoa"/>
        </authorList>
    </citation>
    <scope>IDENTIFICATION</scope>
    <source>
        <strain evidence="3">maculatus3</strain>
    </source>
</reference>
<dbReference type="SUPFAM" id="SSF52799">
    <property type="entry name" value="(Phosphotyrosine protein) phosphatases II"/>
    <property type="match status" value="1"/>
</dbReference>
<dbReference type="InterPro" id="IPR000242">
    <property type="entry name" value="PTP_cat"/>
</dbReference>
<feature type="compositionally biased region" description="Polar residues" evidence="1">
    <location>
        <begin position="105"/>
        <end position="119"/>
    </location>
</feature>
<name>A0A182T477_9DIPT</name>